<protein>
    <submittedName>
        <fullName evidence="2">Uncharacterized protein</fullName>
    </submittedName>
</protein>
<feature type="compositionally biased region" description="Acidic residues" evidence="1">
    <location>
        <begin position="10"/>
        <end position="35"/>
    </location>
</feature>
<accession>A0A4D6N152</accession>
<name>A0A4D6N152_VIGUN</name>
<feature type="compositionally biased region" description="Acidic residues" evidence="1">
    <location>
        <begin position="122"/>
        <end position="134"/>
    </location>
</feature>
<feature type="compositionally biased region" description="Basic residues" evidence="1">
    <location>
        <begin position="166"/>
        <end position="180"/>
    </location>
</feature>
<sequence length="180" mass="19800">MQQDKNVCDMEYELEDDVDSKEIEADAVGEGDETGADGVGVDKQTRADVVGEGDETGADGVGVDKQTRADAVGEGDETGAEAHEAIGGEERNEDETDSDHSMSEEDLYDVSVHYEDNLWEGNGEEDSEEEDLEFDGSAHSSQQPPQSSQQPHPCHLQIPHPTIPNRKQKLQHRRGRVWKP</sequence>
<proteinExistence type="predicted"/>
<organism evidence="2 3">
    <name type="scientific">Vigna unguiculata</name>
    <name type="common">Cowpea</name>
    <dbReference type="NCBI Taxonomy" id="3917"/>
    <lineage>
        <taxon>Eukaryota</taxon>
        <taxon>Viridiplantae</taxon>
        <taxon>Streptophyta</taxon>
        <taxon>Embryophyta</taxon>
        <taxon>Tracheophyta</taxon>
        <taxon>Spermatophyta</taxon>
        <taxon>Magnoliopsida</taxon>
        <taxon>eudicotyledons</taxon>
        <taxon>Gunneridae</taxon>
        <taxon>Pentapetalae</taxon>
        <taxon>rosids</taxon>
        <taxon>fabids</taxon>
        <taxon>Fabales</taxon>
        <taxon>Fabaceae</taxon>
        <taxon>Papilionoideae</taxon>
        <taxon>50 kb inversion clade</taxon>
        <taxon>NPAAA clade</taxon>
        <taxon>indigoferoid/millettioid clade</taxon>
        <taxon>Phaseoleae</taxon>
        <taxon>Vigna</taxon>
    </lineage>
</organism>
<feature type="compositionally biased region" description="Low complexity" evidence="1">
    <location>
        <begin position="139"/>
        <end position="153"/>
    </location>
</feature>
<gene>
    <name evidence="2" type="ORF">DEO72_LG9g1595</name>
</gene>
<dbReference type="EMBL" id="CP039353">
    <property type="protein sequence ID" value="QCE06581.1"/>
    <property type="molecule type" value="Genomic_DNA"/>
</dbReference>
<dbReference type="Proteomes" id="UP000501690">
    <property type="component" value="Linkage Group LG9"/>
</dbReference>
<evidence type="ECO:0000313" key="2">
    <source>
        <dbReference type="EMBL" id="QCE06581.1"/>
    </source>
</evidence>
<keyword evidence="3" id="KW-1185">Reference proteome</keyword>
<reference evidence="2 3" key="1">
    <citation type="submission" date="2019-04" db="EMBL/GenBank/DDBJ databases">
        <title>An improved genome assembly and genetic linkage map for asparagus bean, Vigna unguiculata ssp. sesquipedialis.</title>
        <authorList>
            <person name="Xia Q."/>
            <person name="Zhang R."/>
            <person name="Dong Y."/>
        </authorList>
    </citation>
    <scope>NUCLEOTIDE SEQUENCE [LARGE SCALE GENOMIC DNA]</scope>
    <source>
        <tissue evidence="2">Leaf</tissue>
    </source>
</reference>
<dbReference type="AlphaFoldDB" id="A0A4D6N152"/>
<evidence type="ECO:0000313" key="3">
    <source>
        <dbReference type="Proteomes" id="UP000501690"/>
    </source>
</evidence>
<feature type="region of interest" description="Disordered" evidence="1">
    <location>
        <begin position="1"/>
        <end position="180"/>
    </location>
</feature>
<evidence type="ECO:0000256" key="1">
    <source>
        <dbReference type="SAM" id="MobiDB-lite"/>
    </source>
</evidence>
<feature type="compositionally biased region" description="Basic and acidic residues" evidence="1">
    <location>
        <begin position="80"/>
        <end position="90"/>
    </location>
</feature>